<feature type="compositionally biased region" description="Basic and acidic residues" evidence="1">
    <location>
        <begin position="27"/>
        <end position="39"/>
    </location>
</feature>
<gene>
    <name evidence="2" type="ORF">PGQ11_008448</name>
</gene>
<accession>A0ABR2IG03</accession>
<organism evidence="2 3">
    <name type="scientific">Apiospora arundinis</name>
    <dbReference type="NCBI Taxonomy" id="335852"/>
    <lineage>
        <taxon>Eukaryota</taxon>
        <taxon>Fungi</taxon>
        <taxon>Dikarya</taxon>
        <taxon>Ascomycota</taxon>
        <taxon>Pezizomycotina</taxon>
        <taxon>Sordariomycetes</taxon>
        <taxon>Xylariomycetidae</taxon>
        <taxon>Amphisphaeriales</taxon>
        <taxon>Apiosporaceae</taxon>
        <taxon>Apiospora</taxon>
    </lineage>
</organism>
<name>A0ABR2IG03_9PEZI</name>
<reference evidence="2 3" key="1">
    <citation type="journal article" date="2024" name="IMA Fungus">
        <title>Apiospora arundinis, a panoply of carbohydrate-active enzymes and secondary metabolites.</title>
        <authorList>
            <person name="Sorensen T."/>
            <person name="Petersen C."/>
            <person name="Muurmann A.T."/>
            <person name="Christiansen J.V."/>
            <person name="Brundto M.L."/>
            <person name="Overgaard C.K."/>
            <person name="Boysen A.T."/>
            <person name="Wollenberg R.D."/>
            <person name="Larsen T.O."/>
            <person name="Sorensen J.L."/>
            <person name="Nielsen K.L."/>
            <person name="Sondergaard T.E."/>
        </authorList>
    </citation>
    <scope>NUCLEOTIDE SEQUENCE [LARGE SCALE GENOMIC DNA]</scope>
    <source>
        <strain evidence="2 3">AAU 773</strain>
    </source>
</reference>
<feature type="compositionally biased region" description="Basic and acidic residues" evidence="1">
    <location>
        <begin position="1"/>
        <end position="10"/>
    </location>
</feature>
<dbReference type="Proteomes" id="UP001390339">
    <property type="component" value="Unassembled WGS sequence"/>
</dbReference>
<feature type="compositionally biased region" description="Low complexity" evidence="1">
    <location>
        <begin position="40"/>
        <end position="59"/>
    </location>
</feature>
<dbReference type="EMBL" id="JAPCWZ010000005">
    <property type="protein sequence ID" value="KAK8862213.1"/>
    <property type="molecule type" value="Genomic_DNA"/>
</dbReference>
<evidence type="ECO:0000313" key="2">
    <source>
        <dbReference type="EMBL" id="KAK8862213.1"/>
    </source>
</evidence>
<evidence type="ECO:0000256" key="1">
    <source>
        <dbReference type="SAM" id="MobiDB-lite"/>
    </source>
</evidence>
<feature type="region of interest" description="Disordered" evidence="1">
    <location>
        <begin position="1"/>
        <end position="78"/>
    </location>
</feature>
<protein>
    <submittedName>
        <fullName evidence="2">Uncharacterized protein</fullName>
    </submittedName>
</protein>
<comment type="caution">
    <text evidence="2">The sequence shown here is derived from an EMBL/GenBank/DDBJ whole genome shotgun (WGS) entry which is preliminary data.</text>
</comment>
<evidence type="ECO:0000313" key="3">
    <source>
        <dbReference type="Proteomes" id="UP001390339"/>
    </source>
</evidence>
<sequence>MSSRRSREQLDPIPFEQPTAESSSDSSSKEDNEPIDRHAPIPLSSHLITPPLSSSSTPLNEVKEATSAATANTPPKPQINWWDQAAYTTFAWSVLVESLGISRVQTAFLMAAPAVHQALQAYDDRYLQPLLATYAAARVAPRVPKPSSDELVARVLPVGRSAYHEPPVRALWARYFAEAATRAETDPRCRGGARDLHVSLAAWRVLQWLQTDEAVALGLGELYVEERMPHNWGTAVAVVGVLLKYLYDFAGEVRATSTTTSNTNEEEKER</sequence>
<proteinExistence type="predicted"/>
<keyword evidence="3" id="KW-1185">Reference proteome</keyword>